<keyword evidence="4" id="KW-1185">Reference proteome</keyword>
<dbReference type="PROSITE" id="PS00194">
    <property type="entry name" value="THIOREDOXIN_1"/>
    <property type="match status" value="1"/>
</dbReference>
<evidence type="ECO:0000259" key="2">
    <source>
        <dbReference type="PROSITE" id="PS51352"/>
    </source>
</evidence>
<dbReference type="InterPro" id="IPR013766">
    <property type="entry name" value="Thioredoxin_domain"/>
</dbReference>
<dbReference type="FunCoup" id="Q6CKI8">
    <property type="interactions" value="131"/>
</dbReference>
<dbReference type="InterPro" id="IPR036249">
    <property type="entry name" value="Thioredoxin-like_sf"/>
</dbReference>
<keyword evidence="1" id="KW-1015">Disulfide bond</keyword>
<dbReference type="InParanoid" id="Q6CKI8"/>
<dbReference type="Gene3D" id="3.40.30.10">
    <property type="entry name" value="Glutaredoxin"/>
    <property type="match status" value="1"/>
</dbReference>
<dbReference type="OMA" id="WCIPSVF"/>
<dbReference type="Proteomes" id="UP000000598">
    <property type="component" value="Chromosome F"/>
</dbReference>
<gene>
    <name evidence="3" type="ORF">KLLA0_F10351g</name>
</gene>
<dbReference type="EMBL" id="CR382126">
    <property type="protein sequence ID" value="CAG98259.1"/>
    <property type="molecule type" value="Genomic_DNA"/>
</dbReference>
<dbReference type="InterPro" id="IPR017937">
    <property type="entry name" value="Thioredoxin_CS"/>
</dbReference>
<dbReference type="AlphaFoldDB" id="Q6CKI8"/>
<accession>Q6CKI8</accession>
<dbReference type="InterPro" id="IPR005746">
    <property type="entry name" value="Thioredoxin"/>
</dbReference>
<protein>
    <submittedName>
        <fullName evidence="3">KLLA0F10351p</fullName>
    </submittedName>
</protein>
<sequence>MISRTALRTATASRATFVRPLAFSQVRFQSTAGGNTIKHLTNLHEFEVAMKADNLSLVDFFATWCGPCKAVAPHVQKLSEKYNNVKFYKVDVDESPDIAGALGISSMPTFVLFKNGKGLGKVVGADPRGVEEAIKHFNK</sequence>
<dbReference type="NCBIfam" id="TIGR01068">
    <property type="entry name" value="thioredoxin"/>
    <property type="match status" value="1"/>
</dbReference>
<dbReference type="FunFam" id="3.40.30.10:FF:000245">
    <property type="entry name" value="Thioredoxin"/>
    <property type="match status" value="1"/>
</dbReference>
<dbReference type="KEGG" id="kla:KLLA0_F10351g"/>
<feature type="domain" description="Thioredoxin" evidence="2">
    <location>
        <begin position="6"/>
        <end position="139"/>
    </location>
</feature>
<evidence type="ECO:0000256" key="1">
    <source>
        <dbReference type="ARBA" id="ARBA00023157"/>
    </source>
</evidence>
<evidence type="ECO:0000313" key="3">
    <source>
        <dbReference type="EMBL" id="CAG98259.1"/>
    </source>
</evidence>
<dbReference type="STRING" id="284590.Q6CKI8"/>
<dbReference type="GO" id="GO:0015035">
    <property type="term" value="F:protein-disulfide reductase activity"/>
    <property type="evidence" value="ECO:0007669"/>
    <property type="project" value="InterPro"/>
</dbReference>
<evidence type="ECO:0000313" key="4">
    <source>
        <dbReference type="Proteomes" id="UP000000598"/>
    </source>
</evidence>
<dbReference type="PaxDb" id="284590-Q6CKI8"/>
<name>Q6CKI8_KLULA</name>
<dbReference type="SUPFAM" id="SSF52833">
    <property type="entry name" value="Thioredoxin-like"/>
    <property type="match status" value="1"/>
</dbReference>
<dbReference type="eggNOG" id="KOG0907">
    <property type="taxonomic scope" value="Eukaryota"/>
</dbReference>
<organism evidence="3 4">
    <name type="scientific">Kluyveromyces lactis (strain ATCC 8585 / CBS 2359 / DSM 70799 / NBRC 1267 / NRRL Y-1140 / WM37)</name>
    <name type="common">Yeast</name>
    <name type="synonym">Candida sphaerica</name>
    <dbReference type="NCBI Taxonomy" id="284590"/>
    <lineage>
        <taxon>Eukaryota</taxon>
        <taxon>Fungi</taxon>
        <taxon>Dikarya</taxon>
        <taxon>Ascomycota</taxon>
        <taxon>Saccharomycotina</taxon>
        <taxon>Saccharomycetes</taxon>
        <taxon>Saccharomycetales</taxon>
        <taxon>Saccharomycetaceae</taxon>
        <taxon>Kluyveromyces</taxon>
    </lineage>
</organism>
<reference evidence="3 4" key="1">
    <citation type="journal article" date="2004" name="Nature">
        <title>Genome evolution in yeasts.</title>
        <authorList>
            <consortium name="Genolevures"/>
            <person name="Dujon B."/>
            <person name="Sherman D."/>
            <person name="Fischer G."/>
            <person name="Durrens P."/>
            <person name="Casaregola S."/>
            <person name="Lafontaine I."/>
            <person name="de Montigny J."/>
            <person name="Marck C."/>
            <person name="Neuveglise C."/>
            <person name="Talla E."/>
            <person name="Goffard N."/>
            <person name="Frangeul L."/>
            <person name="Aigle M."/>
            <person name="Anthouard V."/>
            <person name="Babour A."/>
            <person name="Barbe V."/>
            <person name="Barnay S."/>
            <person name="Blanchin S."/>
            <person name="Beckerich J.M."/>
            <person name="Beyne E."/>
            <person name="Bleykasten C."/>
            <person name="Boisrame A."/>
            <person name="Boyer J."/>
            <person name="Cattolico L."/>
            <person name="Confanioleri F."/>
            <person name="de Daruvar A."/>
            <person name="Despons L."/>
            <person name="Fabre E."/>
            <person name="Fairhead C."/>
            <person name="Ferry-Dumazet H."/>
            <person name="Groppi A."/>
            <person name="Hantraye F."/>
            <person name="Hennequin C."/>
            <person name="Jauniaux N."/>
            <person name="Joyet P."/>
            <person name="Kachouri R."/>
            <person name="Kerrest A."/>
            <person name="Koszul R."/>
            <person name="Lemaire M."/>
            <person name="Lesur I."/>
            <person name="Ma L."/>
            <person name="Muller H."/>
            <person name="Nicaud J.M."/>
            <person name="Nikolski M."/>
            <person name="Oztas S."/>
            <person name="Ozier-Kalogeropoulos O."/>
            <person name="Pellenz S."/>
            <person name="Potier S."/>
            <person name="Richard G.F."/>
            <person name="Straub M.L."/>
            <person name="Suleau A."/>
            <person name="Swennene D."/>
            <person name="Tekaia F."/>
            <person name="Wesolowski-Louvel M."/>
            <person name="Westhof E."/>
            <person name="Wirth B."/>
            <person name="Zeniou-Meyer M."/>
            <person name="Zivanovic I."/>
            <person name="Bolotin-Fukuhara M."/>
            <person name="Thierry A."/>
            <person name="Bouchier C."/>
            <person name="Caudron B."/>
            <person name="Scarpelli C."/>
            <person name="Gaillardin C."/>
            <person name="Weissenbach J."/>
            <person name="Wincker P."/>
            <person name="Souciet J.L."/>
        </authorList>
    </citation>
    <scope>NUCLEOTIDE SEQUENCE [LARGE SCALE GENOMIC DNA]</scope>
    <source>
        <strain evidence="4">ATCC 8585 / CBS 2359 / DSM 70799 / NBRC 1267 / NRRL Y-1140 / WM37</strain>
    </source>
</reference>
<dbReference type="PROSITE" id="PS51352">
    <property type="entry name" value="THIOREDOXIN_2"/>
    <property type="match status" value="1"/>
</dbReference>
<dbReference type="HOGENOM" id="CLU_090389_14_5_1"/>
<dbReference type="Pfam" id="PF00085">
    <property type="entry name" value="Thioredoxin"/>
    <property type="match status" value="1"/>
</dbReference>
<dbReference type="PRINTS" id="PR00421">
    <property type="entry name" value="THIOREDOXIN"/>
</dbReference>
<proteinExistence type="predicted"/>
<dbReference type="PANTHER" id="PTHR46115">
    <property type="entry name" value="THIOREDOXIN-LIKE PROTEIN 1"/>
    <property type="match status" value="1"/>
</dbReference>
<dbReference type="CDD" id="cd02947">
    <property type="entry name" value="TRX_family"/>
    <property type="match status" value="1"/>
</dbReference>